<gene>
    <name evidence="2" type="ORF">INR99_11105</name>
</gene>
<evidence type="ECO:0000313" key="3">
    <source>
        <dbReference type="Proteomes" id="UP000604481"/>
    </source>
</evidence>
<comment type="caution">
    <text evidence="2">The sequence shown here is derived from an EMBL/GenBank/DDBJ whole genome shotgun (WGS) entry which is preliminary data.</text>
</comment>
<dbReference type="Proteomes" id="UP000604481">
    <property type="component" value="Unassembled WGS sequence"/>
</dbReference>
<evidence type="ECO:0000256" key="1">
    <source>
        <dbReference type="SAM" id="Phobius"/>
    </source>
</evidence>
<evidence type="ECO:0000313" key="2">
    <source>
        <dbReference type="EMBL" id="MBE9609895.1"/>
    </source>
</evidence>
<keyword evidence="3" id="KW-1185">Reference proteome</keyword>
<name>A0A8J7FIF7_9NEIS</name>
<organism evidence="2 3">
    <name type="scientific">Chitinilyticum piscinae</name>
    <dbReference type="NCBI Taxonomy" id="2866724"/>
    <lineage>
        <taxon>Bacteria</taxon>
        <taxon>Pseudomonadati</taxon>
        <taxon>Pseudomonadota</taxon>
        <taxon>Betaproteobacteria</taxon>
        <taxon>Neisseriales</taxon>
        <taxon>Chitinibacteraceae</taxon>
        <taxon>Chitinilyticum</taxon>
    </lineage>
</organism>
<dbReference type="Pfam" id="PF02325">
    <property type="entry name" value="CCB3_YggT"/>
    <property type="match status" value="2"/>
</dbReference>
<dbReference type="InterPro" id="IPR003425">
    <property type="entry name" value="CCB3/YggT"/>
</dbReference>
<keyword evidence="1" id="KW-1133">Transmembrane helix</keyword>
<proteinExistence type="predicted"/>
<dbReference type="AlphaFoldDB" id="A0A8J7FIF7"/>
<reference evidence="2 3" key="1">
    <citation type="submission" date="2020-10" db="EMBL/GenBank/DDBJ databases">
        <title>The genome sequence of Chitinilyticum litopenaei 4Y14.</title>
        <authorList>
            <person name="Liu Y."/>
        </authorList>
    </citation>
    <scope>NUCLEOTIDE SEQUENCE [LARGE SCALE GENOMIC DNA]</scope>
    <source>
        <strain evidence="2 3">4Y14</strain>
    </source>
</reference>
<accession>A0A8J7FIF7</accession>
<protein>
    <submittedName>
        <fullName evidence="2">YggT family protein</fullName>
    </submittedName>
</protein>
<feature type="transmembrane region" description="Helical" evidence="1">
    <location>
        <begin position="65"/>
        <end position="83"/>
    </location>
</feature>
<feature type="transmembrane region" description="Helical" evidence="1">
    <location>
        <begin position="153"/>
        <end position="179"/>
    </location>
</feature>
<sequence>MRETLSFLLHTLGDFLVLLLLARFYLQAARIPFKQPIGQFVLALTNWIVLPARRIIKPIGVYDSSSLLIAALTAYLMHFSLLWLSPWPYLFADVFSQLALLAAALLELFKMSLYLLFAAAVGQAILSWVTPYHPMMPVFNGLTAPFLRPLRRIIPPISGVDITPLILILLIQLFLNVFVADFEKYLLYQVRLPS</sequence>
<dbReference type="GO" id="GO:0016020">
    <property type="term" value="C:membrane"/>
    <property type="evidence" value="ECO:0007669"/>
    <property type="project" value="InterPro"/>
</dbReference>
<keyword evidence="1" id="KW-0472">Membrane</keyword>
<feature type="transmembrane region" description="Helical" evidence="1">
    <location>
        <begin position="7"/>
        <end position="25"/>
    </location>
</feature>
<dbReference type="EMBL" id="JADFUA010000006">
    <property type="protein sequence ID" value="MBE9609895.1"/>
    <property type="molecule type" value="Genomic_DNA"/>
</dbReference>
<keyword evidence="1" id="KW-0812">Transmembrane</keyword>